<evidence type="ECO:0000313" key="3">
    <source>
        <dbReference type="Proteomes" id="UP001281410"/>
    </source>
</evidence>
<comment type="caution">
    <text evidence="2">The sequence shown here is derived from an EMBL/GenBank/DDBJ whole genome shotgun (WGS) entry which is preliminary data.</text>
</comment>
<evidence type="ECO:0000256" key="1">
    <source>
        <dbReference type="SAM" id="MobiDB-lite"/>
    </source>
</evidence>
<proteinExistence type="predicted"/>
<protein>
    <submittedName>
        <fullName evidence="2">Uncharacterized protein</fullName>
    </submittedName>
</protein>
<dbReference type="EMBL" id="JANJYJ010000006">
    <property type="protein sequence ID" value="KAK3205793.1"/>
    <property type="molecule type" value="Genomic_DNA"/>
</dbReference>
<evidence type="ECO:0000313" key="2">
    <source>
        <dbReference type="EMBL" id="KAK3205793.1"/>
    </source>
</evidence>
<dbReference type="AlphaFoldDB" id="A0AAE0A9B2"/>
<dbReference type="Proteomes" id="UP001281410">
    <property type="component" value="Unassembled WGS sequence"/>
</dbReference>
<sequence>MDALRDYCNYKAHGCSKAQACLKKILHVISSIDPPSVKNPSTKSQVGEFCCGKKGFDVDLNQGLVGPFWESTESLVENGDLSGCSFVGKEEEEEGKTTEGSSDIINSVVDSVEEEEDHGVVKTVPFSLEQERGNGCRLGLLIAAAELISSGDKQVMSHHHDDDDEKKWRVDDEDTSVAAVRSKRGRVVPHRYRDSVLLEEPCRKPLKTTKRKSRSRYKE</sequence>
<feature type="region of interest" description="Disordered" evidence="1">
    <location>
        <begin position="198"/>
        <end position="219"/>
    </location>
</feature>
<organism evidence="2 3">
    <name type="scientific">Dipteronia sinensis</name>
    <dbReference type="NCBI Taxonomy" id="43782"/>
    <lineage>
        <taxon>Eukaryota</taxon>
        <taxon>Viridiplantae</taxon>
        <taxon>Streptophyta</taxon>
        <taxon>Embryophyta</taxon>
        <taxon>Tracheophyta</taxon>
        <taxon>Spermatophyta</taxon>
        <taxon>Magnoliopsida</taxon>
        <taxon>eudicotyledons</taxon>
        <taxon>Gunneridae</taxon>
        <taxon>Pentapetalae</taxon>
        <taxon>rosids</taxon>
        <taxon>malvids</taxon>
        <taxon>Sapindales</taxon>
        <taxon>Sapindaceae</taxon>
        <taxon>Hippocastanoideae</taxon>
        <taxon>Acereae</taxon>
        <taxon>Dipteronia</taxon>
    </lineage>
</organism>
<reference evidence="2" key="1">
    <citation type="journal article" date="2023" name="Plant J.">
        <title>Genome sequences and population genomics provide insights into the demographic history, inbreeding, and mutation load of two 'living fossil' tree species of Dipteronia.</title>
        <authorList>
            <person name="Feng Y."/>
            <person name="Comes H.P."/>
            <person name="Chen J."/>
            <person name="Zhu S."/>
            <person name="Lu R."/>
            <person name="Zhang X."/>
            <person name="Li P."/>
            <person name="Qiu J."/>
            <person name="Olsen K.M."/>
            <person name="Qiu Y."/>
        </authorList>
    </citation>
    <scope>NUCLEOTIDE SEQUENCE</scope>
    <source>
        <strain evidence="2">NBL</strain>
    </source>
</reference>
<feature type="region of interest" description="Disordered" evidence="1">
    <location>
        <begin position="154"/>
        <end position="175"/>
    </location>
</feature>
<feature type="compositionally biased region" description="Basic residues" evidence="1">
    <location>
        <begin position="204"/>
        <end position="219"/>
    </location>
</feature>
<name>A0AAE0A9B2_9ROSI</name>
<gene>
    <name evidence="2" type="ORF">Dsin_019839</name>
</gene>
<feature type="compositionally biased region" description="Basic and acidic residues" evidence="1">
    <location>
        <begin position="158"/>
        <end position="170"/>
    </location>
</feature>
<accession>A0AAE0A9B2</accession>
<keyword evidence="3" id="KW-1185">Reference proteome</keyword>